<accession>A0AAE3MXK4</accession>
<proteinExistence type="predicted"/>
<protein>
    <submittedName>
        <fullName evidence="1">Uncharacterized protein</fullName>
    </submittedName>
</protein>
<comment type="caution">
    <text evidence="1">The sequence shown here is derived from an EMBL/GenBank/DDBJ whole genome shotgun (WGS) entry which is preliminary data.</text>
</comment>
<reference evidence="1" key="1">
    <citation type="submission" date="2022-07" db="EMBL/GenBank/DDBJ databases">
        <title>Ectorhizobium quercum gen.nov., sp. nov.</title>
        <authorList>
            <person name="Ma T."/>
            <person name="Li Y."/>
        </authorList>
    </citation>
    <scope>NUCLEOTIDE SEQUENCE</scope>
    <source>
        <strain evidence="1">BDR2-2</strain>
    </source>
</reference>
<gene>
    <name evidence="1" type="ORF">NOF55_07100</name>
</gene>
<dbReference type="Proteomes" id="UP001208771">
    <property type="component" value="Unassembled WGS sequence"/>
</dbReference>
<dbReference type="RefSeq" id="WP_306410642.1">
    <property type="nucleotide sequence ID" value="NZ_JANFPI010000002.1"/>
</dbReference>
<evidence type="ECO:0000313" key="1">
    <source>
        <dbReference type="EMBL" id="MCX8996868.1"/>
    </source>
</evidence>
<dbReference type="AlphaFoldDB" id="A0AAE3MXK4"/>
<dbReference type="EMBL" id="JANFPI010000002">
    <property type="protein sequence ID" value="MCX8996868.1"/>
    <property type="molecule type" value="Genomic_DNA"/>
</dbReference>
<sequence>MEERTDVMSGLYVIASKKLQRHLVQRRQGYGEHEVGDGRFYVRENYCSRTLAQREDRRIRLLPPLIEDLRSVRDDLEATFFALDQRNRETIKEALVRGIGLPASRSAELWVLVDEDRRLASAF</sequence>
<evidence type="ECO:0000313" key="2">
    <source>
        <dbReference type="Proteomes" id="UP001208771"/>
    </source>
</evidence>
<keyword evidence="2" id="KW-1185">Reference proteome</keyword>
<name>A0AAE3MXK4_9HYPH</name>
<organism evidence="1 2">
    <name type="scientific">Ectorhizobium quercum</name>
    <dbReference type="NCBI Taxonomy" id="2965071"/>
    <lineage>
        <taxon>Bacteria</taxon>
        <taxon>Pseudomonadati</taxon>
        <taxon>Pseudomonadota</taxon>
        <taxon>Alphaproteobacteria</taxon>
        <taxon>Hyphomicrobiales</taxon>
        <taxon>Rhizobiaceae</taxon>
        <taxon>Ectorhizobium</taxon>
    </lineage>
</organism>